<comment type="caution">
    <text evidence="5">The sequence shown here is derived from an EMBL/GenBank/DDBJ whole genome shotgun (WGS) entry which is preliminary data.</text>
</comment>
<evidence type="ECO:0000259" key="4">
    <source>
        <dbReference type="Pfam" id="PF24410"/>
    </source>
</evidence>
<dbReference type="PRINTS" id="PR00775">
    <property type="entry name" value="HEATSHOCK90"/>
</dbReference>
<proteinExistence type="predicted"/>
<feature type="domain" description="wHTH-Hsp90 Na associated" evidence="4">
    <location>
        <begin position="1193"/>
        <end position="1246"/>
    </location>
</feature>
<keyword evidence="6" id="KW-1185">Reference proteome</keyword>
<dbReference type="Gene3D" id="3.30.565.10">
    <property type="entry name" value="Histidine kinase-like ATPase, C-terminal domain"/>
    <property type="match status" value="1"/>
</dbReference>
<accession>A0ABV3JFN2</accession>
<gene>
    <name evidence="5" type="ORF">AB0K95_15280</name>
</gene>
<feature type="domain" description="iHD-CE" evidence="3">
    <location>
        <begin position="272"/>
        <end position="621"/>
    </location>
</feature>
<evidence type="ECO:0000259" key="2">
    <source>
        <dbReference type="Pfam" id="PF00656"/>
    </source>
</evidence>
<dbReference type="Proteomes" id="UP001552527">
    <property type="component" value="Unassembled WGS sequence"/>
</dbReference>
<feature type="region of interest" description="Disordered" evidence="1">
    <location>
        <begin position="1474"/>
        <end position="1497"/>
    </location>
</feature>
<protein>
    <submittedName>
        <fullName evidence="5">Caspase family protein</fullName>
    </submittedName>
</protein>
<dbReference type="Pfam" id="PF00656">
    <property type="entry name" value="Peptidase_C14"/>
    <property type="match status" value="1"/>
</dbReference>
<dbReference type="InterPro" id="IPR036890">
    <property type="entry name" value="HATPase_C_sf"/>
</dbReference>
<feature type="domain" description="wHTH-Hsp90 Na associated" evidence="4">
    <location>
        <begin position="1256"/>
        <end position="1309"/>
    </location>
</feature>
<dbReference type="Gene3D" id="3.40.50.1460">
    <property type="match status" value="1"/>
</dbReference>
<dbReference type="InterPro" id="IPR029030">
    <property type="entry name" value="Caspase-like_dom_sf"/>
</dbReference>
<name>A0ABV3JFN2_9ACTN</name>
<dbReference type="RefSeq" id="WP_364022181.1">
    <property type="nucleotide sequence ID" value="NZ_JBFATD010000005.1"/>
</dbReference>
<dbReference type="EMBL" id="JBFATE010000006">
    <property type="protein sequence ID" value="MEV5246616.1"/>
    <property type="molecule type" value="Genomic_DNA"/>
</dbReference>
<dbReference type="Pfam" id="PF24410">
    <property type="entry name" value="wHTH-HSP90_Na-assoc"/>
    <property type="match status" value="6"/>
</dbReference>
<feature type="domain" description="wHTH-Hsp90 Na associated" evidence="4">
    <location>
        <begin position="1091"/>
        <end position="1120"/>
    </location>
</feature>
<feature type="domain" description="wHTH-Hsp90 Na associated" evidence="4">
    <location>
        <begin position="1382"/>
        <end position="1435"/>
    </location>
</feature>
<dbReference type="Pfam" id="PF24401">
    <property type="entry name" value="iHD-CE"/>
    <property type="match status" value="1"/>
</dbReference>
<feature type="domain" description="wHTH-Hsp90 Na associated" evidence="4">
    <location>
        <begin position="1319"/>
        <end position="1372"/>
    </location>
</feature>
<dbReference type="InterPro" id="IPR056507">
    <property type="entry name" value="wHTH-HSP90_Na-assoc"/>
</dbReference>
<reference evidence="5 6" key="1">
    <citation type="submission" date="2024-06" db="EMBL/GenBank/DDBJ databases">
        <title>The Natural Products Discovery Center: Release of the First 8490 Sequenced Strains for Exploring Actinobacteria Biosynthetic Diversity.</title>
        <authorList>
            <person name="Kalkreuter E."/>
            <person name="Kautsar S.A."/>
            <person name="Yang D."/>
            <person name="Bader C.D."/>
            <person name="Teijaro C.N."/>
            <person name="Fluegel L."/>
            <person name="Davis C.M."/>
            <person name="Simpson J.R."/>
            <person name="Lauterbach L."/>
            <person name="Steele A.D."/>
            <person name="Gui C."/>
            <person name="Meng S."/>
            <person name="Li G."/>
            <person name="Viehrig K."/>
            <person name="Ye F."/>
            <person name="Su P."/>
            <person name="Kiefer A.F."/>
            <person name="Nichols A."/>
            <person name="Cepeda A.J."/>
            <person name="Yan W."/>
            <person name="Fan B."/>
            <person name="Jiang Y."/>
            <person name="Adhikari A."/>
            <person name="Zheng C.-J."/>
            <person name="Schuster L."/>
            <person name="Cowan T.M."/>
            <person name="Smanski M.J."/>
            <person name="Chevrette M.G."/>
            <person name="De Carvalho L.P.S."/>
            <person name="Shen B."/>
        </authorList>
    </citation>
    <scope>NUCLEOTIDE SEQUENCE [LARGE SCALE GENOMIC DNA]</scope>
    <source>
        <strain evidence="5 6">NPDC052768</strain>
    </source>
</reference>
<dbReference type="NCBIfam" id="NF047832">
    <property type="entry name" value="caspase_w_EACC1"/>
    <property type="match status" value="1"/>
</dbReference>
<evidence type="ECO:0000256" key="1">
    <source>
        <dbReference type="SAM" id="MobiDB-lite"/>
    </source>
</evidence>
<dbReference type="InterPro" id="IPR056506">
    <property type="entry name" value="iHD-CE"/>
</dbReference>
<dbReference type="InterPro" id="IPR020575">
    <property type="entry name" value="Hsp90_N"/>
</dbReference>
<evidence type="ECO:0000313" key="5">
    <source>
        <dbReference type="EMBL" id="MEV5246616.1"/>
    </source>
</evidence>
<evidence type="ECO:0000313" key="6">
    <source>
        <dbReference type="Proteomes" id="UP001552527"/>
    </source>
</evidence>
<feature type="domain" description="Peptidase C14 caspase" evidence="2">
    <location>
        <begin position="6"/>
        <end position="189"/>
    </location>
</feature>
<dbReference type="SUPFAM" id="SSF52129">
    <property type="entry name" value="Caspase-like"/>
    <property type="match status" value="1"/>
</dbReference>
<organism evidence="5 6">
    <name type="scientific">Streptomyces werraensis</name>
    <dbReference type="NCBI Taxonomy" id="68284"/>
    <lineage>
        <taxon>Bacteria</taxon>
        <taxon>Bacillati</taxon>
        <taxon>Actinomycetota</taxon>
        <taxon>Actinomycetes</taxon>
        <taxon>Kitasatosporales</taxon>
        <taxon>Streptomycetaceae</taxon>
        <taxon>Streptomyces</taxon>
    </lineage>
</organism>
<evidence type="ECO:0000259" key="3">
    <source>
        <dbReference type="Pfam" id="PF24401"/>
    </source>
</evidence>
<sequence length="1497" mass="164550">MGDARSRAVLFGVHDFTELPPLDGVRHNVPALRALLTSADVGGLAEEDCAVVPAEGTQQQLLDALHDAAQEATDLLLVYYAGHGHFGGRDRSFLLATRESSGKRPYHSVKYSDIRDLVSGSAAQRKVVVIDCCFSGRALVMADEQPPTQLDMEITGACVLTSAAETERSLCLPDGSIFTLELARLLREGLSGELTGGRRGEHLPEVTMTDVFNALHHRLHNRTVDGLRVPQPRMSTRDLGHQIVLARNRAYTGPPAGTPAYGAAESSEEHEWVTATRDHPLWNYAADERGLSLLRDTATALVGRAATTTVPVDGPLTGDPWRSPSFTDRLAEWIDSLLLDSSLRPEELELSAAEVFLLVTHPYLHTAFWQHNVSQYSAVGPTDLTDAQSTSPARRSYELFLMGQPRLVRRALRCKDRDASGAIGWWLFRRWLVRQVRVYESTSVEALLDRLAVPLGKRSSREKRLIEDVLEPSLIARLLRAPQFSGQPEKTTPRPQGVGVAETAQLVRTHQLAELLRFAHLFAIDPIALPDVVADHIGISYAVDIPDLHRTLTGFRWEPNGRTRILSATCHHLAVDLGLRQHAAALDTTLARIDISTGDEERPTLLRNLPLHVTADQVTPAAETDGRAAYESTELRFRLADDRVQELLMGEQLYGDPALAIRELYQNALDACRYRQARTAYLRATGSQPAAYEGKITFTQGVDEKGPYLECRDNGIGMGQVELRDVFSHAGMRFADLPEYIEEKARWREHGIVMHPNSQFGVGVLSYFMLADDITVTTCRLTPEGLPGEHLSVEIAGPGSLFRIQRLGRCADAYTSVRLRLRSADVASCVDVLRRILWLSDFDVTASDDRGQTQHWRAKNLCDAAPLGALDPHAPDAVREKGTVTVAGSTSAVWWCNTRGAVLADGLWVGEHRFGAVVNLSGEHTPRLTVDRRRIIDLDRTETERLLRQEIPSLLAAKDAVLQHNWLARVLQESPRLADDIFAEAVRVRFTPWRIAGREVDITACGYFPEDESLGELESGPDHFPTDVLETVLRFRTEALVRAGLFPGFVTSAPAVSVLPVPSDVYILLPEWRPASTFVVWSRFSFSYSSTVSIGLITQAAVRTERSPEEVASRLRELGFEAPASPLPDLEKGDLLLISRNLDEQAPWLEPGKPVHPAHIAQAANRTGNTIDHITTRLTTLGYPVPTSSKSFPEPGDLLLISHNLDETAPWLEPSRPVHLAHVIQAARRTGNTPEEVAARLRELGFEAPASPLPDLEEGDLLLISRDLDEQAPWLEPGKPVHPAHIAQAANRTGNTIDHITTRLTTLGYPVTASPRFLPRPGDLLLISYNLDETAPWLEPGRPVHLAHVIQAARRTGNTIDHITTRLTTLGYPVPAISGSFPEPDDLLLISRDLDGQTPWLNPDAPVHAAHVLRAARTTARTPYAVVARLAELGYRLPDSITLDTEAHKPTPPAAVRVKPAPLQAGPVGHVPLARAGFPSGRWTSPSPPGASPEAHS</sequence>
<dbReference type="InterPro" id="IPR011600">
    <property type="entry name" value="Pept_C14_caspase"/>
</dbReference>
<dbReference type="SUPFAM" id="SSF55874">
    <property type="entry name" value="ATPase domain of HSP90 chaperone/DNA topoisomerase II/histidine kinase"/>
    <property type="match status" value="1"/>
</dbReference>
<feature type="domain" description="wHTH-Hsp90 Na associated" evidence="4">
    <location>
        <begin position="1133"/>
        <end position="1183"/>
    </location>
</feature>